<dbReference type="EMBL" id="JACGXA010000004">
    <property type="protein sequence ID" value="MBA8806027.1"/>
    <property type="molecule type" value="Genomic_DNA"/>
</dbReference>
<sequence>MSDPTPTEQAEAIEAMVRHAMAEHAALPDRGFDSARDRFRLRCQIDDLLDDHAELLEIVALEAQVAS</sequence>
<dbReference type="RefSeq" id="WP_182542032.1">
    <property type="nucleotide sequence ID" value="NZ_JACGXA010000004.1"/>
</dbReference>
<dbReference type="Proteomes" id="UP000580910">
    <property type="component" value="Unassembled WGS sequence"/>
</dbReference>
<dbReference type="AlphaFoldDB" id="A0A7W3J491"/>
<gene>
    <name evidence="1" type="ORF">FB382_004378</name>
</gene>
<comment type="caution">
    <text evidence="1">The sequence shown here is derived from an EMBL/GenBank/DDBJ whole genome shotgun (WGS) entry which is preliminary data.</text>
</comment>
<name>A0A7W3J491_9ACTN</name>
<reference evidence="1 2" key="1">
    <citation type="submission" date="2020-07" db="EMBL/GenBank/DDBJ databases">
        <title>Sequencing the genomes of 1000 actinobacteria strains.</title>
        <authorList>
            <person name="Klenk H.-P."/>
        </authorList>
    </citation>
    <scope>NUCLEOTIDE SEQUENCE [LARGE SCALE GENOMIC DNA]</scope>
    <source>
        <strain evidence="1 2">DSM 21349</strain>
    </source>
</reference>
<evidence type="ECO:0000313" key="1">
    <source>
        <dbReference type="EMBL" id="MBA8806027.1"/>
    </source>
</evidence>
<keyword evidence="2" id="KW-1185">Reference proteome</keyword>
<organism evidence="1 2">
    <name type="scientific">Nocardioides ginsengisegetis</name>
    <dbReference type="NCBI Taxonomy" id="661491"/>
    <lineage>
        <taxon>Bacteria</taxon>
        <taxon>Bacillati</taxon>
        <taxon>Actinomycetota</taxon>
        <taxon>Actinomycetes</taxon>
        <taxon>Propionibacteriales</taxon>
        <taxon>Nocardioidaceae</taxon>
        <taxon>Nocardioides</taxon>
    </lineage>
</organism>
<accession>A0A7W3J491</accession>
<evidence type="ECO:0000313" key="2">
    <source>
        <dbReference type="Proteomes" id="UP000580910"/>
    </source>
</evidence>
<protein>
    <submittedName>
        <fullName evidence="1">Uncharacterized protein</fullName>
    </submittedName>
</protein>
<proteinExistence type="predicted"/>